<evidence type="ECO:0000256" key="4">
    <source>
        <dbReference type="ARBA" id="ARBA00022807"/>
    </source>
</evidence>
<sequence length="184" mass="19810">MRLAGCLLTAAAVLVPVTGTLQPAQAGTLPSVPAAGNPQQTQVPAPDEGGTGKDKATWAERRLIGIAAVTHAKKKIGSPYVWGATGPNTFDCSGLVQWAYKKAGVKIPRVTYGQYNKIDQKVTWKKLAVGDLVFFNAKGHVGIVSKREGDKLWMIHAPYTGSYVKQVKLNDHRRQTFAGAVRPF</sequence>
<gene>
    <name evidence="8" type="ORF">HKK74_07665</name>
</gene>
<evidence type="ECO:0000256" key="6">
    <source>
        <dbReference type="SAM" id="SignalP"/>
    </source>
</evidence>
<dbReference type="Proteomes" id="UP000805614">
    <property type="component" value="Unassembled WGS sequence"/>
</dbReference>
<dbReference type="Pfam" id="PF00877">
    <property type="entry name" value="NLPC_P60"/>
    <property type="match status" value="1"/>
</dbReference>
<dbReference type="PANTHER" id="PTHR47359:SF3">
    <property type="entry name" value="NLP_P60 DOMAIN-CONTAINING PROTEIN-RELATED"/>
    <property type="match status" value="1"/>
</dbReference>
<feature type="domain" description="NlpC/P60" evidence="7">
    <location>
        <begin position="62"/>
        <end position="184"/>
    </location>
</feature>
<protein>
    <submittedName>
        <fullName evidence="8">C40 family peptidase</fullName>
    </submittedName>
</protein>
<accession>A0ABR7LKM8</accession>
<keyword evidence="2" id="KW-0645">Protease</keyword>
<dbReference type="SUPFAM" id="SSF54001">
    <property type="entry name" value="Cysteine proteinases"/>
    <property type="match status" value="1"/>
</dbReference>
<dbReference type="InterPro" id="IPR051794">
    <property type="entry name" value="PG_Endopeptidase_C40"/>
</dbReference>
<comment type="caution">
    <text evidence="8">The sequence shown here is derived from an EMBL/GenBank/DDBJ whole genome shotgun (WGS) entry which is preliminary data.</text>
</comment>
<evidence type="ECO:0000259" key="7">
    <source>
        <dbReference type="PROSITE" id="PS51935"/>
    </source>
</evidence>
<feature type="chain" id="PRO_5046186593" evidence="6">
    <location>
        <begin position="27"/>
        <end position="184"/>
    </location>
</feature>
<evidence type="ECO:0000256" key="5">
    <source>
        <dbReference type="SAM" id="MobiDB-lite"/>
    </source>
</evidence>
<evidence type="ECO:0000256" key="2">
    <source>
        <dbReference type="ARBA" id="ARBA00022670"/>
    </source>
</evidence>
<evidence type="ECO:0000256" key="1">
    <source>
        <dbReference type="ARBA" id="ARBA00007074"/>
    </source>
</evidence>
<keyword evidence="4" id="KW-0788">Thiol protease</keyword>
<keyword evidence="9" id="KW-1185">Reference proteome</keyword>
<dbReference type="InterPro" id="IPR038765">
    <property type="entry name" value="Papain-like_cys_pep_sf"/>
</dbReference>
<evidence type="ECO:0000313" key="9">
    <source>
        <dbReference type="Proteomes" id="UP000805614"/>
    </source>
</evidence>
<keyword evidence="3" id="KW-0378">Hydrolase</keyword>
<dbReference type="Gene3D" id="3.90.1720.10">
    <property type="entry name" value="endopeptidase domain like (from Nostoc punctiforme)"/>
    <property type="match status" value="1"/>
</dbReference>
<dbReference type="EMBL" id="JABVEC010000004">
    <property type="protein sequence ID" value="MBC6465368.1"/>
    <property type="molecule type" value="Genomic_DNA"/>
</dbReference>
<evidence type="ECO:0000256" key="3">
    <source>
        <dbReference type="ARBA" id="ARBA00022801"/>
    </source>
</evidence>
<dbReference type="PROSITE" id="PS51935">
    <property type="entry name" value="NLPC_P60"/>
    <property type="match status" value="1"/>
</dbReference>
<evidence type="ECO:0000313" key="8">
    <source>
        <dbReference type="EMBL" id="MBC6465368.1"/>
    </source>
</evidence>
<dbReference type="InterPro" id="IPR000064">
    <property type="entry name" value="NLP_P60_dom"/>
</dbReference>
<organism evidence="8 9">
    <name type="scientific">Actinomadura alba</name>
    <dbReference type="NCBI Taxonomy" id="406431"/>
    <lineage>
        <taxon>Bacteria</taxon>
        <taxon>Bacillati</taxon>
        <taxon>Actinomycetota</taxon>
        <taxon>Actinomycetes</taxon>
        <taxon>Streptosporangiales</taxon>
        <taxon>Thermomonosporaceae</taxon>
        <taxon>Actinomadura</taxon>
    </lineage>
</organism>
<keyword evidence="6" id="KW-0732">Signal</keyword>
<reference evidence="8 9" key="1">
    <citation type="submission" date="2020-06" db="EMBL/GenBank/DDBJ databases">
        <title>Actinomadura xiongansis sp. nov., isolated from soil of Baiyangdian.</title>
        <authorList>
            <person name="Zhang X."/>
        </authorList>
    </citation>
    <scope>NUCLEOTIDE SEQUENCE [LARGE SCALE GENOMIC DNA]</scope>
    <source>
        <strain evidence="8 9">HBUM206468</strain>
    </source>
</reference>
<feature type="signal peptide" evidence="6">
    <location>
        <begin position="1"/>
        <end position="26"/>
    </location>
</feature>
<comment type="similarity">
    <text evidence="1">Belongs to the peptidase C40 family.</text>
</comment>
<feature type="region of interest" description="Disordered" evidence="5">
    <location>
        <begin position="28"/>
        <end position="54"/>
    </location>
</feature>
<name>A0ABR7LKM8_9ACTN</name>
<proteinExistence type="inferred from homology"/>
<dbReference type="PANTHER" id="PTHR47359">
    <property type="entry name" value="PEPTIDOGLYCAN DL-ENDOPEPTIDASE CWLO"/>
    <property type="match status" value="1"/>
</dbReference>